<organism evidence="4 5">
    <name type="scientific">Arenimonas malthae CC-JY-1</name>
    <dbReference type="NCBI Taxonomy" id="1384054"/>
    <lineage>
        <taxon>Bacteria</taxon>
        <taxon>Pseudomonadati</taxon>
        <taxon>Pseudomonadota</taxon>
        <taxon>Gammaproteobacteria</taxon>
        <taxon>Lysobacterales</taxon>
        <taxon>Lysobacteraceae</taxon>
        <taxon>Arenimonas</taxon>
    </lineage>
</organism>
<evidence type="ECO:0000256" key="1">
    <source>
        <dbReference type="ARBA" id="ARBA00022723"/>
    </source>
</evidence>
<dbReference type="Gene3D" id="3.40.140.10">
    <property type="entry name" value="Cytidine Deaminase, domain 2"/>
    <property type="match status" value="1"/>
</dbReference>
<dbReference type="OrthoDB" id="9802676at2"/>
<name>A0A091BIB5_9GAMM</name>
<comment type="caution">
    <text evidence="4">The sequence shown here is derived from an EMBL/GenBank/DDBJ whole genome shotgun (WGS) entry which is preliminary data.</text>
</comment>
<dbReference type="InterPro" id="IPR016193">
    <property type="entry name" value="Cytidine_deaminase-like"/>
</dbReference>
<evidence type="ECO:0000256" key="2">
    <source>
        <dbReference type="ARBA" id="ARBA00022833"/>
    </source>
</evidence>
<sequence>MIYAQLHLTLPAWIHDEVDASRSYPGTEEKVALAIQLSRRNVDHRSGGPFGAAVFSGDRLVGVGVNRVVPHNCSAAHAEVMALATSQQRLQSYRLNQAGERITLATSAQPCSMCYGAVVWAGIDELLIAARADDVQDLAGFDEGPLPADWKGELEKRGIAVHTDLMRDHARDVLRDYGESGIVY</sequence>
<dbReference type="InterPro" id="IPR016192">
    <property type="entry name" value="APOBEC/CMP_deaminase_Zn-bd"/>
</dbReference>
<dbReference type="SUPFAM" id="SSF53927">
    <property type="entry name" value="Cytidine deaminase-like"/>
    <property type="match status" value="1"/>
</dbReference>
<evidence type="ECO:0000313" key="4">
    <source>
        <dbReference type="EMBL" id="KFN50519.1"/>
    </source>
</evidence>
<keyword evidence="2" id="KW-0862">Zinc</keyword>
<dbReference type="GO" id="GO:0008270">
    <property type="term" value="F:zinc ion binding"/>
    <property type="evidence" value="ECO:0007669"/>
    <property type="project" value="InterPro"/>
</dbReference>
<keyword evidence="1" id="KW-0479">Metal-binding</keyword>
<keyword evidence="5" id="KW-1185">Reference proteome</keyword>
<dbReference type="PATRIC" id="fig|1384054.3.peg.920"/>
<dbReference type="EMBL" id="AVCH01000093">
    <property type="protein sequence ID" value="KFN50519.1"/>
    <property type="molecule type" value="Genomic_DNA"/>
</dbReference>
<dbReference type="PANTHER" id="PTHR11079">
    <property type="entry name" value="CYTOSINE DEAMINASE FAMILY MEMBER"/>
    <property type="match status" value="1"/>
</dbReference>
<feature type="domain" description="CMP/dCMP-type deaminase" evidence="3">
    <location>
        <begin position="25"/>
        <end position="154"/>
    </location>
</feature>
<dbReference type="PROSITE" id="PS51747">
    <property type="entry name" value="CYT_DCMP_DEAMINASES_2"/>
    <property type="match status" value="1"/>
</dbReference>
<dbReference type="PANTHER" id="PTHR11079:SF162">
    <property type="entry name" value="RIBOFLAVIN BIOSYNTHESIS PROTEIN PYRD, CHLOROPLASTIC"/>
    <property type="match status" value="1"/>
</dbReference>
<dbReference type="AlphaFoldDB" id="A0A091BIB5"/>
<dbReference type="eggNOG" id="COG0590">
    <property type="taxonomic scope" value="Bacteria"/>
</dbReference>
<protein>
    <recommendedName>
        <fullName evidence="3">CMP/dCMP-type deaminase domain-containing protein</fullName>
    </recommendedName>
</protein>
<dbReference type="Pfam" id="PF00383">
    <property type="entry name" value="dCMP_cyt_deam_1"/>
    <property type="match status" value="1"/>
</dbReference>
<reference evidence="4 5" key="1">
    <citation type="submission" date="2013-09" db="EMBL/GenBank/DDBJ databases">
        <title>Genome sequencing of Arenimonas malthae.</title>
        <authorList>
            <person name="Chen F."/>
            <person name="Wang G."/>
        </authorList>
    </citation>
    <scope>NUCLEOTIDE SEQUENCE [LARGE SCALE GENOMIC DNA]</scope>
    <source>
        <strain evidence="4 5">CC-JY-1</strain>
    </source>
</reference>
<evidence type="ECO:0000259" key="3">
    <source>
        <dbReference type="PROSITE" id="PS51747"/>
    </source>
</evidence>
<dbReference type="STRING" id="1384054.N790_05170"/>
<dbReference type="PROSITE" id="PS00903">
    <property type="entry name" value="CYT_DCMP_DEAMINASES_1"/>
    <property type="match status" value="1"/>
</dbReference>
<dbReference type="Proteomes" id="UP000029392">
    <property type="component" value="Unassembled WGS sequence"/>
</dbReference>
<dbReference type="RefSeq" id="WP_043801574.1">
    <property type="nucleotide sequence ID" value="NZ_AVCH01000093.1"/>
</dbReference>
<proteinExistence type="predicted"/>
<dbReference type="CDD" id="cd01285">
    <property type="entry name" value="nucleoside_deaminase"/>
    <property type="match status" value="1"/>
</dbReference>
<evidence type="ECO:0000313" key="5">
    <source>
        <dbReference type="Proteomes" id="UP000029392"/>
    </source>
</evidence>
<gene>
    <name evidence="4" type="ORF">N790_05170</name>
</gene>
<dbReference type="GO" id="GO:0016787">
    <property type="term" value="F:hydrolase activity"/>
    <property type="evidence" value="ECO:0007669"/>
    <property type="project" value="InterPro"/>
</dbReference>
<dbReference type="InterPro" id="IPR002125">
    <property type="entry name" value="CMP_dCMP_dom"/>
</dbReference>
<accession>A0A091BIB5</accession>